<protein>
    <submittedName>
        <fullName evidence="1">Uncharacterized protein</fullName>
    </submittedName>
</protein>
<sequence length="31" mass="3410">MSTFLNAGNHWVGIILFDGTVAYTKRGVEVL</sequence>
<gene>
    <name evidence="1" type="ORF">GGR15_003509</name>
</gene>
<reference evidence="1 2" key="1">
    <citation type="submission" date="2020-03" db="EMBL/GenBank/DDBJ databases">
        <title>Genomic Encyclopedia of Type Strains, Phase IV (KMG-IV): sequencing the most valuable type-strain genomes for metagenomic binning, comparative biology and taxonomic classification.</title>
        <authorList>
            <person name="Goeker M."/>
        </authorList>
    </citation>
    <scope>NUCLEOTIDE SEQUENCE [LARGE SCALE GENOMIC DNA]</scope>
    <source>
        <strain evidence="1 2">DSM 105722</strain>
    </source>
</reference>
<proteinExistence type="predicted"/>
<evidence type="ECO:0000313" key="1">
    <source>
        <dbReference type="EMBL" id="NJC19871.1"/>
    </source>
</evidence>
<accession>A0A7X6BL73</accession>
<name>A0A7X6BL73_9BACT</name>
<comment type="caution">
    <text evidence="1">The sequence shown here is derived from an EMBL/GenBank/DDBJ whole genome shotgun (WGS) entry which is preliminary data.</text>
</comment>
<dbReference type="AlphaFoldDB" id="A0A7X6BL73"/>
<organism evidence="1 2">
    <name type="scientific">Butyricimonas paravirosa</name>
    <dbReference type="NCBI Taxonomy" id="1472417"/>
    <lineage>
        <taxon>Bacteria</taxon>
        <taxon>Pseudomonadati</taxon>
        <taxon>Bacteroidota</taxon>
        <taxon>Bacteroidia</taxon>
        <taxon>Bacteroidales</taxon>
        <taxon>Odoribacteraceae</taxon>
        <taxon>Butyricimonas</taxon>
    </lineage>
</organism>
<dbReference type="EMBL" id="JAATLI010000013">
    <property type="protein sequence ID" value="NJC19871.1"/>
    <property type="molecule type" value="Genomic_DNA"/>
</dbReference>
<dbReference type="Proteomes" id="UP000576368">
    <property type="component" value="Unassembled WGS sequence"/>
</dbReference>
<evidence type="ECO:0000313" key="2">
    <source>
        <dbReference type="Proteomes" id="UP000576368"/>
    </source>
</evidence>